<dbReference type="AlphaFoldDB" id="A0A1G1V5S7"/>
<proteinExistence type="inferred from homology"/>
<organism evidence="3 4">
    <name type="scientific">Candidatus Blackburnbacteria bacterium RIFCSPHIGHO2_02_FULL_44_20</name>
    <dbReference type="NCBI Taxonomy" id="1797516"/>
    <lineage>
        <taxon>Bacteria</taxon>
        <taxon>Candidatus Blackburniibacteriota</taxon>
    </lineage>
</organism>
<dbReference type="InterPro" id="IPR051405">
    <property type="entry name" value="phD/YefM_antitoxin"/>
</dbReference>
<dbReference type="Gene3D" id="3.40.1620.10">
    <property type="entry name" value="YefM-like domain"/>
    <property type="match status" value="1"/>
</dbReference>
<comment type="similarity">
    <text evidence="1 2">Belongs to the phD/YefM antitoxin family.</text>
</comment>
<dbReference type="Pfam" id="PF02604">
    <property type="entry name" value="PhdYeFM_antitox"/>
    <property type="match status" value="1"/>
</dbReference>
<comment type="function">
    <text evidence="2">Antitoxin component of a type II toxin-antitoxin (TA) system.</text>
</comment>
<evidence type="ECO:0000313" key="3">
    <source>
        <dbReference type="EMBL" id="OGY10765.1"/>
    </source>
</evidence>
<dbReference type="Gene3D" id="1.10.1220.170">
    <property type="match status" value="1"/>
</dbReference>
<dbReference type="PANTHER" id="PTHR33713">
    <property type="entry name" value="ANTITOXIN YAFN-RELATED"/>
    <property type="match status" value="1"/>
</dbReference>
<sequence>MSSTIPLTEARNTLPKIIKDVKKTMDRVTITKKGKPCAVLISFDEYESIIDTIEILSNPKTMASLRRAKKQMTVGKGKTLEQIEKEFASQNKNVLTV</sequence>
<comment type="caution">
    <text evidence="3">The sequence shown here is derived from an EMBL/GenBank/DDBJ whole genome shotgun (WGS) entry which is preliminary data.</text>
</comment>
<dbReference type="EMBL" id="MHBZ01000030">
    <property type="protein sequence ID" value="OGY10765.1"/>
    <property type="molecule type" value="Genomic_DNA"/>
</dbReference>
<gene>
    <name evidence="3" type="ORF">A3D26_02905</name>
</gene>
<accession>A0A1G1V5S7</accession>
<dbReference type="SUPFAM" id="SSF143120">
    <property type="entry name" value="YefM-like"/>
    <property type="match status" value="1"/>
</dbReference>
<protein>
    <recommendedName>
        <fullName evidence="2">Antitoxin</fullName>
    </recommendedName>
</protein>
<dbReference type="PANTHER" id="PTHR33713:SF6">
    <property type="entry name" value="ANTITOXIN YEFM"/>
    <property type="match status" value="1"/>
</dbReference>
<evidence type="ECO:0000256" key="2">
    <source>
        <dbReference type="RuleBase" id="RU362080"/>
    </source>
</evidence>
<evidence type="ECO:0000256" key="1">
    <source>
        <dbReference type="ARBA" id="ARBA00009981"/>
    </source>
</evidence>
<evidence type="ECO:0000313" key="4">
    <source>
        <dbReference type="Proteomes" id="UP000178319"/>
    </source>
</evidence>
<reference evidence="3 4" key="1">
    <citation type="journal article" date="2016" name="Nat. Commun.">
        <title>Thousands of microbial genomes shed light on interconnected biogeochemical processes in an aquifer system.</title>
        <authorList>
            <person name="Anantharaman K."/>
            <person name="Brown C.T."/>
            <person name="Hug L.A."/>
            <person name="Sharon I."/>
            <person name="Castelle C.J."/>
            <person name="Probst A.J."/>
            <person name="Thomas B.C."/>
            <person name="Singh A."/>
            <person name="Wilkins M.J."/>
            <person name="Karaoz U."/>
            <person name="Brodie E.L."/>
            <person name="Williams K.H."/>
            <person name="Hubbard S.S."/>
            <person name="Banfield J.F."/>
        </authorList>
    </citation>
    <scope>NUCLEOTIDE SEQUENCE [LARGE SCALE GENOMIC DNA]</scope>
</reference>
<dbReference type="Proteomes" id="UP000178319">
    <property type="component" value="Unassembled WGS sequence"/>
</dbReference>
<dbReference type="STRING" id="1797516.A3D26_02905"/>
<dbReference type="NCBIfam" id="TIGR01552">
    <property type="entry name" value="phd_fam"/>
    <property type="match status" value="1"/>
</dbReference>
<dbReference type="InterPro" id="IPR036165">
    <property type="entry name" value="YefM-like_sf"/>
</dbReference>
<name>A0A1G1V5S7_9BACT</name>
<dbReference type="InterPro" id="IPR006442">
    <property type="entry name" value="Antitoxin_Phd/YefM"/>
</dbReference>